<keyword evidence="8" id="KW-1185">Reference proteome</keyword>
<dbReference type="GeneID" id="12985861"/>
<dbReference type="OrthoDB" id="10021397at2759"/>
<dbReference type="PRINTS" id="PR01036">
    <property type="entry name" value="TCRTETB"/>
</dbReference>
<dbReference type="KEGG" id="mgr:MGG_15047"/>
<dbReference type="InterPro" id="IPR011701">
    <property type="entry name" value="MFS"/>
</dbReference>
<dbReference type="PANTHER" id="PTHR23501">
    <property type="entry name" value="MAJOR FACILITATOR SUPERFAMILY"/>
    <property type="match status" value="1"/>
</dbReference>
<dbReference type="AlphaFoldDB" id="G4NKC2"/>
<dbReference type="Proteomes" id="UP000009058">
    <property type="component" value="Chromosome 7"/>
</dbReference>
<feature type="transmembrane region" description="Helical" evidence="5">
    <location>
        <begin position="524"/>
        <end position="546"/>
    </location>
</feature>
<dbReference type="PANTHER" id="PTHR23501:SF201">
    <property type="entry name" value="MFS AFLATOXIN EFFLUX PUMP"/>
    <property type="match status" value="1"/>
</dbReference>
<evidence type="ECO:0000313" key="8">
    <source>
        <dbReference type="Proteomes" id="UP000009058"/>
    </source>
</evidence>
<feature type="transmembrane region" description="Helical" evidence="5">
    <location>
        <begin position="413"/>
        <end position="431"/>
    </location>
</feature>
<evidence type="ECO:0000256" key="4">
    <source>
        <dbReference type="ARBA" id="ARBA00023136"/>
    </source>
</evidence>
<feature type="transmembrane region" description="Helical" evidence="5">
    <location>
        <begin position="307"/>
        <end position="324"/>
    </location>
</feature>
<feature type="domain" description="Major facilitator superfamily (MFS) profile" evidence="6">
    <location>
        <begin position="77"/>
        <end position="551"/>
    </location>
</feature>
<dbReference type="PROSITE" id="PS50850">
    <property type="entry name" value="MFS"/>
    <property type="match status" value="1"/>
</dbReference>
<dbReference type="GO" id="GO:0005886">
    <property type="term" value="C:plasma membrane"/>
    <property type="evidence" value="ECO:0007669"/>
    <property type="project" value="TreeGrafter"/>
</dbReference>
<dbReference type="SUPFAM" id="SSF103473">
    <property type="entry name" value="MFS general substrate transporter"/>
    <property type="match status" value="1"/>
</dbReference>
<evidence type="ECO:0000313" key="7">
    <source>
        <dbReference type="EMBL" id="EHA46558.1"/>
    </source>
</evidence>
<gene>
    <name evidence="7" type="ORF">MGG_15047</name>
</gene>
<name>G4NKC2_PYRO7</name>
<feature type="transmembrane region" description="Helical" evidence="5">
    <location>
        <begin position="74"/>
        <end position="100"/>
    </location>
</feature>
<dbReference type="EMBL" id="CM001237">
    <property type="protein sequence ID" value="EHA46558.1"/>
    <property type="molecule type" value="Genomic_DNA"/>
</dbReference>
<evidence type="ECO:0000256" key="5">
    <source>
        <dbReference type="SAM" id="Phobius"/>
    </source>
</evidence>
<feature type="transmembrane region" description="Helical" evidence="5">
    <location>
        <begin position="112"/>
        <end position="135"/>
    </location>
</feature>
<dbReference type="GO" id="GO:0022857">
    <property type="term" value="F:transmembrane transporter activity"/>
    <property type="evidence" value="ECO:0007669"/>
    <property type="project" value="InterPro"/>
</dbReference>
<dbReference type="Pfam" id="PF07690">
    <property type="entry name" value="MFS_1"/>
    <property type="match status" value="1"/>
</dbReference>
<organism evidence="7 8">
    <name type="scientific">Pyricularia oryzae (strain 70-15 / ATCC MYA-4617 / FGSC 8958)</name>
    <name type="common">Rice blast fungus</name>
    <name type="synonym">Magnaporthe oryzae</name>
    <dbReference type="NCBI Taxonomy" id="242507"/>
    <lineage>
        <taxon>Eukaryota</taxon>
        <taxon>Fungi</taxon>
        <taxon>Dikarya</taxon>
        <taxon>Ascomycota</taxon>
        <taxon>Pezizomycotina</taxon>
        <taxon>Sordariomycetes</taxon>
        <taxon>Sordariomycetidae</taxon>
        <taxon>Magnaporthales</taxon>
        <taxon>Pyriculariaceae</taxon>
        <taxon>Pyricularia</taxon>
    </lineage>
</organism>
<feature type="transmembrane region" description="Helical" evidence="5">
    <location>
        <begin position="362"/>
        <end position="382"/>
    </location>
</feature>
<dbReference type="InParanoid" id="G4NKC2"/>
<evidence type="ECO:0000256" key="2">
    <source>
        <dbReference type="ARBA" id="ARBA00022692"/>
    </source>
</evidence>
<evidence type="ECO:0000259" key="6">
    <source>
        <dbReference type="PROSITE" id="PS50850"/>
    </source>
</evidence>
<dbReference type="eggNOG" id="KOG0254">
    <property type="taxonomic scope" value="Eukaryota"/>
</dbReference>
<dbReference type="InterPro" id="IPR036259">
    <property type="entry name" value="MFS_trans_sf"/>
</dbReference>
<feature type="transmembrane region" description="Helical" evidence="5">
    <location>
        <begin position="270"/>
        <end position="295"/>
    </location>
</feature>
<feature type="transmembrane region" description="Helical" evidence="5">
    <location>
        <begin position="147"/>
        <end position="168"/>
    </location>
</feature>
<evidence type="ECO:0000256" key="1">
    <source>
        <dbReference type="ARBA" id="ARBA00004141"/>
    </source>
</evidence>
<dbReference type="InterPro" id="IPR020846">
    <property type="entry name" value="MFS_dom"/>
</dbReference>
<reference key="2">
    <citation type="submission" date="2011-05" db="EMBL/GenBank/DDBJ databases">
        <title>The Genome Sequence of Magnaporthe oryzae 70-15.</title>
        <authorList>
            <consortium name="The Broad Institute Genome Sequencing Platform"/>
            <person name="Ma L.-J."/>
            <person name="Dead R."/>
            <person name="Young S.K."/>
            <person name="Zeng Q."/>
            <person name="Gargeya S."/>
            <person name="Fitzgerald M."/>
            <person name="Haas B."/>
            <person name="Abouelleil A."/>
            <person name="Alvarado L."/>
            <person name="Arachchi H.M."/>
            <person name="Berlin A."/>
            <person name="Brown A."/>
            <person name="Chapman S.B."/>
            <person name="Chen Z."/>
            <person name="Dunbar C."/>
            <person name="Freedman E."/>
            <person name="Gearin G."/>
            <person name="Gellesch M."/>
            <person name="Goldberg J."/>
            <person name="Griggs A."/>
            <person name="Gujja S."/>
            <person name="Heiman D."/>
            <person name="Howarth C."/>
            <person name="Larson L."/>
            <person name="Lui A."/>
            <person name="MacDonald P.J.P."/>
            <person name="Mehta T."/>
            <person name="Montmayeur A."/>
            <person name="Murphy C."/>
            <person name="Neiman D."/>
            <person name="Pearson M."/>
            <person name="Priest M."/>
            <person name="Roberts A."/>
            <person name="Saif S."/>
            <person name="Shea T."/>
            <person name="Shenoy N."/>
            <person name="Sisk P."/>
            <person name="Stolte C."/>
            <person name="Sykes S."/>
            <person name="Yandava C."/>
            <person name="Wortman J."/>
            <person name="Nusbaum C."/>
            <person name="Birren B."/>
        </authorList>
    </citation>
    <scope>NUCLEOTIDE SEQUENCE</scope>
    <source>
        <strain>70-15</strain>
    </source>
</reference>
<keyword evidence="3 5" id="KW-1133">Transmembrane helix</keyword>
<keyword evidence="4 5" id="KW-0472">Membrane</keyword>
<dbReference type="STRING" id="242507.G4NKC2"/>
<feature type="transmembrane region" description="Helical" evidence="5">
    <location>
        <begin position="230"/>
        <end position="250"/>
    </location>
</feature>
<evidence type="ECO:0000256" key="3">
    <source>
        <dbReference type="ARBA" id="ARBA00022989"/>
    </source>
</evidence>
<dbReference type="RefSeq" id="XP_003721301.1">
    <property type="nucleotide sequence ID" value="XM_003721253.1"/>
</dbReference>
<dbReference type="HOGENOM" id="CLU_000960_22_1_1"/>
<dbReference type="Gene3D" id="1.20.1250.20">
    <property type="entry name" value="MFS general substrate transporter like domains"/>
    <property type="match status" value="1"/>
</dbReference>
<protein>
    <submittedName>
        <fullName evidence="7">Major facilitator superfamily transporter</fullName>
    </submittedName>
</protein>
<dbReference type="VEuPathDB" id="FungiDB:MGG_15047"/>
<proteinExistence type="predicted"/>
<feature type="transmembrane region" description="Helical" evidence="5">
    <location>
        <begin position="175"/>
        <end position="193"/>
    </location>
</feature>
<feature type="transmembrane region" description="Helical" evidence="5">
    <location>
        <begin position="389"/>
        <end position="407"/>
    </location>
</feature>
<comment type="subcellular location">
    <subcellularLocation>
        <location evidence="1">Membrane</location>
        <topology evidence="1">Multi-pass membrane protein</topology>
    </subcellularLocation>
</comment>
<dbReference type="FunCoup" id="G4NKC2">
    <property type="interactions" value="61"/>
</dbReference>
<dbReference type="OMA" id="HRIRMRT"/>
<accession>G4NKC2</accession>
<feature type="transmembrane region" description="Helical" evidence="5">
    <location>
        <begin position="199"/>
        <end position="218"/>
    </location>
</feature>
<reference evidence="7 8" key="1">
    <citation type="journal article" date="2005" name="Nature">
        <title>The genome sequence of the rice blast fungus Magnaporthe grisea.</title>
        <authorList>
            <person name="Dean R.A."/>
            <person name="Talbot N.J."/>
            <person name="Ebbole D.J."/>
            <person name="Farman M.L."/>
            <person name="Mitchell T.K."/>
            <person name="Orbach M.J."/>
            <person name="Thon M."/>
            <person name="Kulkarni R."/>
            <person name="Xu J.R."/>
            <person name="Pan H."/>
            <person name="Read N.D."/>
            <person name="Lee Y.H."/>
            <person name="Carbone I."/>
            <person name="Brown D."/>
            <person name="Oh Y.Y."/>
            <person name="Donofrio N."/>
            <person name="Jeong J.S."/>
            <person name="Soanes D.M."/>
            <person name="Djonovic S."/>
            <person name="Kolomiets E."/>
            <person name="Rehmeyer C."/>
            <person name="Li W."/>
            <person name="Harding M."/>
            <person name="Kim S."/>
            <person name="Lebrun M.H."/>
            <person name="Bohnert H."/>
            <person name="Coughlan S."/>
            <person name="Butler J."/>
            <person name="Calvo S."/>
            <person name="Ma L.J."/>
            <person name="Nicol R."/>
            <person name="Purcell S."/>
            <person name="Nusbaum C."/>
            <person name="Galagan J.E."/>
            <person name="Birren B.W."/>
        </authorList>
    </citation>
    <scope>NUCLEOTIDE SEQUENCE [LARGE SCALE GENOMIC DNA]</scope>
    <source>
        <strain evidence="8">70-15 / ATCC MYA-4617 / FGSC 8958</strain>
    </source>
</reference>
<sequence length="567" mass="60507">MSSSKASSGPSEFREYASLAHSSDPLNLCPELGIGAMAGHNEEAKSEIMFNEQPLDEKEKDGDDESQYPSGLPFALTMVALFAAAFIVVVGQMVIATAVPTISDTFQSFGDVAWYSVGGQITGVAMLLPFGRAYTLLNNKWTFVTSVNIYLLGSALCGFAPSSAVFIFGRMVQGVGMAGVMDGTLIILAHLTALRKRSLYVGFFGGAYAIANVLGPIIGGAITTRASWRWCFWFNLPVGAVIVLLIVFYLPNNMESTMSTSGKKMTWGQLIMRLDPLGTLLLLTSLICLVLALQWGGENNAWSDGKVVAALTVFAATILPWMALQRFQGEDATVPWSIVSRRSVAGFQSLQGDNPQASGFKQLALCLSTTVGAVAAGGLVVATGYYNPYMILGSVLATAGAAMLMIIDPNRNLGFVIGAQILIGVGVGAGGEQANVAVQAVLPSSKLARGTSLSLFARLFGFALWVPVAQSIIQKEIFVQIGPELTGQIFGEGEARDLREQLEEIFDGDNTPDYLDALDRVNYAITRAFMLAVILAALSLPFSMLVEWRSVKKKHGSKGKNIEGEGE</sequence>
<keyword evidence="2 5" id="KW-0812">Transmembrane</keyword>